<gene>
    <name evidence="10" type="primary">rhaT</name>
    <name evidence="10" type="ORF">IRJ16_06450</name>
</gene>
<evidence type="ECO:0000256" key="9">
    <source>
        <dbReference type="SAM" id="Phobius"/>
    </source>
</evidence>
<feature type="transmembrane region" description="Helical" evidence="9">
    <location>
        <begin position="236"/>
        <end position="256"/>
    </location>
</feature>
<feature type="transmembrane region" description="Helical" evidence="9">
    <location>
        <begin position="68"/>
        <end position="90"/>
    </location>
</feature>
<dbReference type="Proteomes" id="UP000622475">
    <property type="component" value="Unassembled WGS sequence"/>
</dbReference>
<evidence type="ECO:0000256" key="6">
    <source>
        <dbReference type="ARBA" id="ARBA00022847"/>
    </source>
</evidence>
<feature type="transmembrane region" description="Helical" evidence="9">
    <location>
        <begin position="36"/>
        <end position="56"/>
    </location>
</feature>
<feature type="transmembrane region" description="Helical" evidence="9">
    <location>
        <begin position="102"/>
        <end position="122"/>
    </location>
</feature>
<feature type="transmembrane region" description="Helical" evidence="9">
    <location>
        <begin position="183"/>
        <end position="204"/>
    </location>
</feature>
<sequence>MQVILGVIFHFIGGFASGSFYIPYKKVKGWAWESFWIVGGLFSWLIVPPIAAFLTVPNFIDIIKATNGGILALTYFFGLLWGIGGLTYGLGVRYLGVSLGSTIILGLCSVFGALVPAVYYQFSPTEGKDSIGILASNTWGQIVLIGIVVCVLGIVICGRAGTLKERDLNKEGAAENENKDYNFGLGITVAIVSGILSACFAFGIDAGAAMADAANETWRAANNITDGSNFLYKNNVTYIIILWGGLTTNFVWCMILNARNKTFSNYTDSKTPLLKNYIFSALAGTTWFLQFFFYGMGESKLGNGASSWILHMAFIILIANVWGLILKEWKTVSKKAFSTLILGIATITLSVLLVGYGNNLKDKEAAAKAKRTEAVKQ</sequence>
<feature type="transmembrane region" description="Helical" evidence="9">
    <location>
        <begin position="308"/>
        <end position="325"/>
    </location>
</feature>
<keyword evidence="11" id="KW-1185">Reference proteome</keyword>
<keyword evidence="1" id="KW-0813">Transport</keyword>
<evidence type="ECO:0000256" key="8">
    <source>
        <dbReference type="ARBA" id="ARBA00023136"/>
    </source>
</evidence>
<evidence type="ECO:0000256" key="2">
    <source>
        <dbReference type="ARBA" id="ARBA00022475"/>
    </source>
</evidence>
<dbReference type="GO" id="GO:0015293">
    <property type="term" value="F:symporter activity"/>
    <property type="evidence" value="ECO:0007669"/>
    <property type="project" value="UniProtKB-KW"/>
</dbReference>
<evidence type="ECO:0000313" key="11">
    <source>
        <dbReference type="Proteomes" id="UP000622475"/>
    </source>
</evidence>
<dbReference type="NCBIfam" id="NF010024">
    <property type="entry name" value="PRK13499.1-4"/>
    <property type="match status" value="1"/>
</dbReference>
<protein>
    <submittedName>
        <fullName evidence="10">L-rhamnose/proton symporter RhaT</fullName>
    </submittedName>
</protein>
<evidence type="ECO:0000256" key="1">
    <source>
        <dbReference type="ARBA" id="ARBA00022448"/>
    </source>
</evidence>
<keyword evidence="5 9" id="KW-0812">Transmembrane</keyword>
<keyword evidence="6" id="KW-0769">Symport</keyword>
<evidence type="ECO:0000256" key="3">
    <source>
        <dbReference type="ARBA" id="ARBA00022519"/>
    </source>
</evidence>
<keyword evidence="7 9" id="KW-1133">Transmembrane helix</keyword>
<feature type="transmembrane region" description="Helical" evidence="9">
    <location>
        <begin position="142"/>
        <end position="162"/>
    </location>
</feature>
<dbReference type="Pfam" id="PF06379">
    <property type="entry name" value="RhaT"/>
    <property type="match status" value="1"/>
</dbReference>
<evidence type="ECO:0000256" key="7">
    <source>
        <dbReference type="ARBA" id="ARBA00022989"/>
    </source>
</evidence>
<dbReference type="GO" id="GO:0015153">
    <property type="term" value="F:rhamnose transmembrane transporter activity"/>
    <property type="evidence" value="ECO:0007669"/>
    <property type="project" value="InterPro"/>
</dbReference>
<reference evidence="10" key="1">
    <citation type="submission" date="2020-10" db="EMBL/GenBank/DDBJ databases">
        <title>Mucilaginibacter mali sp. nov., isolated from rhizosphere soil of apple orchard.</title>
        <authorList>
            <person name="Lee J.-S."/>
            <person name="Kim H.S."/>
            <person name="Kim J.-S."/>
        </authorList>
    </citation>
    <scope>NUCLEOTIDE SEQUENCE</scope>
    <source>
        <strain evidence="10">KCTC 22746</strain>
    </source>
</reference>
<name>A0A929PVV6_9SPHI</name>
<comment type="caution">
    <text evidence="10">The sequence shown here is derived from an EMBL/GenBank/DDBJ whole genome shotgun (WGS) entry which is preliminary data.</text>
</comment>
<organism evidence="10 11">
    <name type="scientific">Mucilaginibacter myungsuensis</name>
    <dbReference type="NCBI Taxonomy" id="649104"/>
    <lineage>
        <taxon>Bacteria</taxon>
        <taxon>Pseudomonadati</taxon>
        <taxon>Bacteroidota</taxon>
        <taxon>Sphingobacteriia</taxon>
        <taxon>Sphingobacteriales</taxon>
        <taxon>Sphingobacteriaceae</taxon>
        <taxon>Mucilaginibacter</taxon>
    </lineage>
</organism>
<dbReference type="GO" id="GO:0016020">
    <property type="term" value="C:membrane"/>
    <property type="evidence" value="ECO:0007669"/>
    <property type="project" value="InterPro"/>
</dbReference>
<evidence type="ECO:0000256" key="5">
    <source>
        <dbReference type="ARBA" id="ARBA00022692"/>
    </source>
</evidence>
<evidence type="ECO:0000313" key="10">
    <source>
        <dbReference type="EMBL" id="MBE9661519.1"/>
    </source>
</evidence>
<keyword evidence="4" id="KW-0762">Sugar transport</keyword>
<keyword evidence="3" id="KW-0997">Cell inner membrane</keyword>
<evidence type="ECO:0000256" key="4">
    <source>
        <dbReference type="ARBA" id="ARBA00022597"/>
    </source>
</evidence>
<feature type="transmembrane region" description="Helical" evidence="9">
    <location>
        <begin position="6"/>
        <end position="24"/>
    </location>
</feature>
<keyword evidence="2" id="KW-1003">Cell membrane</keyword>
<accession>A0A929PVV6</accession>
<dbReference type="EMBL" id="JADFFL010000002">
    <property type="protein sequence ID" value="MBE9661519.1"/>
    <property type="molecule type" value="Genomic_DNA"/>
</dbReference>
<feature type="transmembrane region" description="Helical" evidence="9">
    <location>
        <begin position="337"/>
        <end position="356"/>
    </location>
</feature>
<dbReference type="RefSeq" id="WP_194110704.1">
    <property type="nucleotide sequence ID" value="NZ_JADFFL010000002.1"/>
</dbReference>
<proteinExistence type="predicted"/>
<feature type="transmembrane region" description="Helical" evidence="9">
    <location>
        <begin position="277"/>
        <end position="296"/>
    </location>
</feature>
<dbReference type="AlphaFoldDB" id="A0A929PVV6"/>
<keyword evidence="8 9" id="KW-0472">Membrane</keyword>
<dbReference type="InterPro" id="IPR004673">
    <property type="entry name" value="L-rhamnose-proton_sym_RhaT"/>
</dbReference>